<accession>A0A8C8M881</accession>
<dbReference type="SUPFAM" id="SSF50729">
    <property type="entry name" value="PH domain-like"/>
    <property type="match status" value="1"/>
</dbReference>
<evidence type="ECO:0000259" key="2">
    <source>
        <dbReference type="PROSITE" id="PS50003"/>
    </source>
</evidence>
<reference evidence="3" key="2">
    <citation type="submission" date="2025-09" db="UniProtKB">
        <authorList>
            <consortium name="Ensembl"/>
        </authorList>
    </citation>
    <scope>IDENTIFICATION</scope>
</reference>
<dbReference type="InterPro" id="IPR011993">
    <property type="entry name" value="PH-like_dom_sf"/>
</dbReference>
<feature type="compositionally biased region" description="Basic and acidic residues" evidence="1">
    <location>
        <begin position="321"/>
        <end position="331"/>
    </location>
</feature>
<organism evidence="3 4">
    <name type="scientific">Oncorhynchus tshawytscha</name>
    <name type="common">Chinook salmon</name>
    <name type="synonym">Salmo tshawytscha</name>
    <dbReference type="NCBI Taxonomy" id="74940"/>
    <lineage>
        <taxon>Eukaryota</taxon>
        <taxon>Metazoa</taxon>
        <taxon>Chordata</taxon>
        <taxon>Craniata</taxon>
        <taxon>Vertebrata</taxon>
        <taxon>Euteleostomi</taxon>
        <taxon>Actinopterygii</taxon>
        <taxon>Neopterygii</taxon>
        <taxon>Teleostei</taxon>
        <taxon>Protacanthopterygii</taxon>
        <taxon>Salmoniformes</taxon>
        <taxon>Salmonidae</taxon>
        <taxon>Salmoninae</taxon>
        <taxon>Oncorhynchus</taxon>
    </lineage>
</organism>
<dbReference type="Proteomes" id="UP000694402">
    <property type="component" value="Unassembled WGS sequence"/>
</dbReference>
<feature type="compositionally biased region" description="Polar residues" evidence="1">
    <location>
        <begin position="305"/>
        <end position="316"/>
    </location>
</feature>
<evidence type="ECO:0000313" key="3">
    <source>
        <dbReference type="Ensembl" id="ENSOTSP00005072753.2"/>
    </source>
</evidence>
<dbReference type="PANTHER" id="PTHR21538">
    <property type="entry name" value="ANILLIN/RHOTEKIN RTKN"/>
    <property type="match status" value="1"/>
</dbReference>
<dbReference type="Pfam" id="PF00169">
    <property type="entry name" value="PH"/>
    <property type="match status" value="1"/>
</dbReference>
<reference evidence="3" key="1">
    <citation type="submission" date="2025-08" db="UniProtKB">
        <authorList>
            <consortium name="Ensembl"/>
        </authorList>
    </citation>
    <scope>IDENTIFICATION</scope>
</reference>
<dbReference type="InterPro" id="IPR001849">
    <property type="entry name" value="PH_domain"/>
</dbReference>
<dbReference type="Pfam" id="PF08174">
    <property type="entry name" value="Anillin"/>
    <property type="match status" value="1"/>
</dbReference>
<feature type="region of interest" description="Disordered" evidence="1">
    <location>
        <begin position="305"/>
        <end position="331"/>
    </location>
</feature>
<dbReference type="SMART" id="SM00233">
    <property type="entry name" value="PH"/>
    <property type="match status" value="1"/>
</dbReference>
<dbReference type="GO" id="GO:0031106">
    <property type="term" value="P:septin ring organization"/>
    <property type="evidence" value="ECO:0007669"/>
    <property type="project" value="TreeGrafter"/>
</dbReference>
<feature type="domain" description="PH" evidence="2">
    <location>
        <begin position="615"/>
        <end position="730"/>
    </location>
</feature>
<feature type="compositionally biased region" description="Basic residues" evidence="1">
    <location>
        <begin position="1"/>
        <end position="18"/>
    </location>
</feature>
<dbReference type="PROSITE" id="PS50003">
    <property type="entry name" value="PH_DOMAIN"/>
    <property type="match status" value="1"/>
</dbReference>
<dbReference type="Ensembl" id="ENSOTST00005078858.2">
    <property type="protein sequence ID" value="ENSOTSP00005072753.2"/>
    <property type="gene ID" value="ENSOTSG00005034358.2"/>
</dbReference>
<keyword evidence="4" id="KW-1185">Reference proteome</keyword>
<dbReference type="GO" id="GO:0000281">
    <property type="term" value="P:mitotic cytokinesis"/>
    <property type="evidence" value="ECO:0007669"/>
    <property type="project" value="TreeGrafter"/>
</dbReference>
<feature type="region of interest" description="Disordered" evidence="1">
    <location>
        <begin position="742"/>
        <end position="761"/>
    </location>
</feature>
<dbReference type="GO" id="GO:0005826">
    <property type="term" value="C:actomyosin contractile ring"/>
    <property type="evidence" value="ECO:0007669"/>
    <property type="project" value="TreeGrafter"/>
</dbReference>
<evidence type="ECO:0000256" key="1">
    <source>
        <dbReference type="SAM" id="MobiDB-lite"/>
    </source>
</evidence>
<dbReference type="InterPro" id="IPR012966">
    <property type="entry name" value="AHD"/>
</dbReference>
<dbReference type="GeneTree" id="ENSGT00390000008749"/>
<dbReference type="InterPro" id="IPR037840">
    <property type="entry name" value="PH_Anillin"/>
</dbReference>
<dbReference type="InterPro" id="IPR051364">
    <property type="entry name" value="Cytokinesis/Rho-signaling"/>
</dbReference>
<feature type="region of interest" description="Disordered" evidence="1">
    <location>
        <begin position="1"/>
        <end position="30"/>
    </location>
</feature>
<sequence length="761" mass="84505">MDRKHRSGLSTALKRHRGPLSDTEGNVPSSGECVKRRRLKLLGEENVSPNKSSSSRDHLCCAELEVKPDTPTLCSVRSRVQQLTQRREGKIRHHLVCFSGEAEFSSLVERFNAPTTCPASPLPGNWCPRTLSNAVTNLQLKLENSETPSSKQVSCIRQEREDELRLLRAQPIAKNVFLNQRFSDSSLTEVSLVLPSPCKEGNEDYDSGIATVMRRKEKTELDKEKAEEGEDLEEIRELDSSVDELLTLPPSCILSPLSRSVEAVVTPMVRLSTPPSLPLTPEELTTPPADSAPLYSIDAYRTQRQSTKPAIQSVTPGLQRRAAEKSHPQKTVNTKDRIMVLNEEAAKLQTVINQTLQALSCCTDEDHGRGSLEEAEAEKLLLVSCEKRAALLAEVTRLRERGVSGELEGGDGEGDTSMSQHHCRGTVSINSVQLPLKVEFVCSARTQTGRPTHYFFVLIRYGPCNIVATPLATAADAQNGDTISFPTSITMQDIHSNFEIDVEVYSLVRWNVLLNVSLKTDVLVNLYNRGSISNQPPTASTMPALNTRRTSHFSLVGSHKISLASLGHSKFPLDKIQFEGKIRRLLGDEFQEKVPFLSPLEGNIYLRLDSESHSNVQHQGFLTMFEVVNGFGAWQRRFFVLEGNHMSYWNHPNDQGSEVAEGSISLFSSSSQSVKPVKRDSCARPYTFELVSGIQTAQQNDQLALAKCWFSADTREDRKDWMEKLNQVLLDLHAWTHGALNHAGAQPNTQASSGNIRESSL</sequence>
<dbReference type="GO" id="GO:0000915">
    <property type="term" value="P:actomyosin contractile ring assembly"/>
    <property type="evidence" value="ECO:0007669"/>
    <property type="project" value="TreeGrafter"/>
</dbReference>
<feature type="compositionally biased region" description="Polar residues" evidence="1">
    <location>
        <begin position="746"/>
        <end position="761"/>
    </location>
</feature>
<dbReference type="AlphaFoldDB" id="A0A8C8M881"/>
<evidence type="ECO:0000313" key="4">
    <source>
        <dbReference type="Proteomes" id="UP000694402"/>
    </source>
</evidence>
<name>A0A8C8M881_ONCTS</name>
<dbReference type="PANTHER" id="PTHR21538:SF26">
    <property type="entry name" value="ANILLIN ISOFORM X1"/>
    <property type="match status" value="1"/>
</dbReference>
<dbReference type="Gene3D" id="2.30.29.30">
    <property type="entry name" value="Pleckstrin-homology domain (PH domain)/Phosphotyrosine-binding domain (PTB)"/>
    <property type="match status" value="1"/>
</dbReference>
<gene>
    <name evidence="3" type="primary">RNF169</name>
</gene>
<protein>
    <recommendedName>
        <fullName evidence="2">PH domain-containing protein</fullName>
    </recommendedName>
</protein>
<dbReference type="CDD" id="cd01263">
    <property type="entry name" value="PH_anillin"/>
    <property type="match status" value="1"/>
</dbReference>
<proteinExistence type="predicted"/>